<dbReference type="GO" id="GO:0016020">
    <property type="term" value="C:membrane"/>
    <property type="evidence" value="ECO:0007669"/>
    <property type="project" value="UniProtKB-SubCell"/>
</dbReference>
<keyword evidence="2" id="KW-0813">Transport</keyword>
<feature type="transmembrane region" description="Helical" evidence="6">
    <location>
        <begin position="534"/>
        <end position="555"/>
    </location>
</feature>
<dbReference type="OrthoDB" id="9809340at2"/>
<evidence type="ECO:0000256" key="3">
    <source>
        <dbReference type="ARBA" id="ARBA00022692"/>
    </source>
</evidence>
<name>A0A023WZP6_RUBRA</name>
<dbReference type="PANTHER" id="PTHR31645">
    <property type="entry name" value="OLIGOPEPTIDE TRANSPORTER YGL114W-RELATED"/>
    <property type="match status" value="1"/>
</dbReference>
<dbReference type="HOGENOM" id="CLU_018238_0_0_11"/>
<feature type="transmembrane region" description="Helical" evidence="6">
    <location>
        <begin position="435"/>
        <end position="457"/>
    </location>
</feature>
<dbReference type="AlphaFoldDB" id="A0A023WZP6"/>
<dbReference type="EMBL" id="JAWXXX010000001">
    <property type="protein sequence ID" value="MDX5893106.1"/>
    <property type="molecule type" value="Genomic_DNA"/>
</dbReference>
<evidence type="ECO:0000313" key="7">
    <source>
        <dbReference type="EMBL" id="AHY45692.1"/>
    </source>
</evidence>
<dbReference type="PATRIC" id="fig|42256.3.peg.415"/>
<reference evidence="8" key="2">
    <citation type="submission" date="2023-11" db="EMBL/GenBank/DDBJ databases">
        <title>MicrobeMod: A computational toolkit for identifying prokaryotic methylation and restriction-modification with nanopore sequencing.</title>
        <authorList>
            <person name="Crits-Christoph A."/>
            <person name="Kang S.C."/>
            <person name="Lee H."/>
            <person name="Ostrov N."/>
        </authorList>
    </citation>
    <scope>NUCLEOTIDE SEQUENCE</scope>
    <source>
        <strain evidence="8">ATCC 51242</strain>
    </source>
</reference>
<dbReference type="Proteomes" id="UP001281130">
    <property type="component" value="Unassembled WGS sequence"/>
</dbReference>
<dbReference type="GO" id="GO:0035673">
    <property type="term" value="F:oligopeptide transmembrane transporter activity"/>
    <property type="evidence" value="ECO:0007669"/>
    <property type="project" value="InterPro"/>
</dbReference>
<dbReference type="STRING" id="42256.RradSPS_0409"/>
<evidence type="ECO:0000256" key="2">
    <source>
        <dbReference type="ARBA" id="ARBA00022448"/>
    </source>
</evidence>
<feature type="transmembrane region" description="Helical" evidence="6">
    <location>
        <begin position="119"/>
        <end position="139"/>
    </location>
</feature>
<feature type="transmembrane region" description="Helical" evidence="6">
    <location>
        <begin position="232"/>
        <end position="252"/>
    </location>
</feature>
<evidence type="ECO:0000256" key="6">
    <source>
        <dbReference type="SAM" id="Phobius"/>
    </source>
</evidence>
<dbReference type="eggNOG" id="COG1297">
    <property type="taxonomic scope" value="Bacteria"/>
</dbReference>
<feature type="transmembrane region" description="Helical" evidence="6">
    <location>
        <begin position="32"/>
        <end position="50"/>
    </location>
</feature>
<feature type="transmembrane region" description="Helical" evidence="6">
    <location>
        <begin position="335"/>
        <end position="355"/>
    </location>
</feature>
<dbReference type="NCBIfam" id="TIGR00728">
    <property type="entry name" value="OPT_sfam"/>
    <property type="match status" value="1"/>
</dbReference>
<evidence type="ECO:0000256" key="1">
    <source>
        <dbReference type="ARBA" id="ARBA00004141"/>
    </source>
</evidence>
<feature type="transmembrane region" description="Helical" evidence="6">
    <location>
        <begin position="478"/>
        <end position="502"/>
    </location>
</feature>
<keyword evidence="3 6" id="KW-0812">Transmembrane</keyword>
<protein>
    <submittedName>
        <fullName evidence="7 8">Oligopeptide transporter, OPT family</fullName>
    </submittedName>
</protein>
<feature type="transmembrane region" description="Helical" evidence="6">
    <location>
        <begin position="95"/>
        <end position="113"/>
    </location>
</feature>
<dbReference type="Pfam" id="PF03169">
    <property type="entry name" value="OPT"/>
    <property type="match status" value="1"/>
</dbReference>
<gene>
    <name evidence="7" type="ORF">RradSPS_0409</name>
    <name evidence="8" type="ORF">SIL72_03580</name>
</gene>
<dbReference type="RefSeq" id="WP_051589241.1">
    <property type="nucleotide sequence ID" value="NZ_CP007514.1"/>
</dbReference>
<dbReference type="EMBL" id="CP007514">
    <property type="protein sequence ID" value="AHY45692.1"/>
    <property type="molecule type" value="Genomic_DNA"/>
</dbReference>
<dbReference type="Proteomes" id="UP000025229">
    <property type="component" value="Chromosome"/>
</dbReference>
<dbReference type="InterPro" id="IPR004813">
    <property type="entry name" value="OPT"/>
</dbReference>
<dbReference type="InterPro" id="IPR045035">
    <property type="entry name" value="YSL-like"/>
</dbReference>
<evidence type="ECO:0000256" key="5">
    <source>
        <dbReference type="ARBA" id="ARBA00023136"/>
    </source>
</evidence>
<sequence>MAQTDRRAQDTNAVDEPYVPAARRLPEITLKALLLAVVLAVVLAGANAYLGLKVGLTVSASIPAAVISMAILRFFRESNILENNIVQTAASSGEALAAGVIFTLPALVILRYWQGFEWLPVMAVAITGGILGVMFTIPLRRALILQTRLKFPEGVATGEVLKVGAEGGRGAKTLALAAGAAAVFKLCQTGFGVAASAVSGAVAAGGAIFAVGSGLAVALLGVGYIVGLNIAVLVFMGGAISWFIGIPLYMVLAGPDQVQTITQGAAGYEAALAVWSERIRYLGVGAMAVGGVWALVSLAGPVRDGVRSSVDAMRRARSGEEGGLARTEQDTPINFVLYGALAMVVPIFLVFLFVVDQDALGISGGLYFGTIIFGVVFAFLAGFLFSSVAAYMAGLVGSSNNPVSGVTIATILAISLILLGLLGTQVDFGVDAGRATSAAATAILVGGVVCCAAAIGGDNLQDLKAGHIVGSTPFKQQIMQIVGVVAAALAIAPILSVLYQAYGLGGVFPREGMDPAEALTAPQATLMASVSEGVFAGGLPWGMFGIGCALAAAIIVADRVLEARESGFRMPVLAVAVGLYLPIELSVPIFVGGIVAALAGRALSSRRAALGDDFDQVNLRAARRGLLFASGLITGEALMGILLAIPFAAAQTTDVFALGPEVLGLGEGVFGVLVNALGVAAFIFFALWLYRVASAARG</sequence>
<feature type="transmembrane region" description="Helical" evidence="6">
    <location>
        <begin position="669"/>
        <end position="690"/>
    </location>
</feature>
<dbReference type="NCBIfam" id="TIGR00733">
    <property type="entry name" value="OPT family oligopeptide transporter"/>
    <property type="match status" value="1"/>
</dbReference>
<dbReference type="KEGG" id="rrd:RradSPS_0409"/>
<keyword evidence="5 6" id="KW-0472">Membrane</keyword>
<dbReference type="InterPro" id="IPR004814">
    <property type="entry name" value="Oligopep_transpt"/>
</dbReference>
<feature type="transmembrane region" description="Helical" evidence="6">
    <location>
        <begin position="403"/>
        <end position="423"/>
    </location>
</feature>
<comment type="subcellular location">
    <subcellularLocation>
        <location evidence="1">Membrane</location>
        <topology evidence="1">Multi-pass membrane protein</topology>
    </subcellularLocation>
</comment>
<evidence type="ECO:0000256" key="4">
    <source>
        <dbReference type="ARBA" id="ARBA00022989"/>
    </source>
</evidence>
<keyword evidence="4 6" id="KW-1133">Transmembrane helix</keyword>
<keyword evidence="9" id="KW-1185">Reference proteome</keyword>
<feature type="transmembrane region" description="Helical" evidence="6">
    <location>
        <begin position="279"/>
        <end position="299"/>
    </location>
</feature>
<accession>A0A023WZP6</accession>
<feature type="transmembrane region" description="Helical" evidence="6">
    <location>
        <begin position="56"/>
        <end position="75"/>
    </location>
</feature>
<evidence type="ECO:0000313" key="8">
    <source>
        <dbReference type="EMBL" id="MDX5893106.1"/>
    </source>
</evidence>
<organism evidence="7 9">
    <name type="scientific">Rubrobacter radiotolerans</name>
    <name type="common">Arthrobacter radiotolerans</name>
    <dbReference type="NCBI Taxonomy" id="42256"/>
    <lineage>
        <taxon>Bacteria</taxon>
        <taxon>Bacillati</taxon>
        <taxon>Actinomycetota</taxon>
        <taxon>Rubrobacteria</taxon>
        <taxon>Rubrobacterales</taxon>
        <taxon>Rubrobacteraceae</taxon>
        <taxon>Rubrobacter</taxon>
    </lineage>
</organism>
<reference evidence="7 9" key="1">
    <citation type="submission" date="2014-03" db="EMBL/GenBank/DDBJ databases">
        <title>Complete genome sequence of the Radio-Resistant Rubrobacter radiotolerans RSPS-4.</title>
        <authorList>
            <person name="Egas C.C."/>
            <person name="Barroso C.C."/>
            <person name="Froufe H.J.C."/>
            <person name="Pacheco J.J."/>
            <person name="Albuquerque L.L."/>
            <person name="da Costa M.M.S."/>
        </authorList>
    </citation>
    <scope>NUCLEOTIDE SEQUENCE [LARGE SCALE GENOMIC DNA]</scope>
    <source>
        <strain evidence="7 9">RSPS-4</strain>
    </source>
</reference>
<feature type="transmembrane region" description="Helical" evidence="6">
    <location>
        <begin position="367"/>
        <end position="391"/>
    </location>
</feature>
<proteinExistence type="predicted"/>
<feature type="transmembrane region" description="Helical" evidence="6">
    <location>
        <begin position="625"/>
        <end position="649"/>
    </location>
</feature>
<evidence type="ECO:0000313" key="9">
    <source>
        <dbReference type="Proteomes" id="UP000025229"/>
    </source>
</evidence>
<dbReference type="PANTHER" id="PTHR31645:SF0">
    <property type="entry name" value="OLIGOPEPTIDE TRANSPORTER YGL114W-RELATED"/>
    <property type="match status" value="1"/>
</dbReference>
<feature type="transmembrane region" description="Helical" evidence="6">
    <location>
        <begin position="201"/>
        <end position="225"/>
    </location>
</feature>